<dbReference type="RefSeq" id="WP_310093471.1">
    <property type="nucleotide sequence ID" value="NZ_JAVDTT010000002.1"/>
</dbReference>
<proteinExistence type="predicted"/>
<dbReference type="Proteomes" id="UP001254759">
    <property type="component" value="Unassembled WGS sequence"/>
</dbReference>
<name>A0ABU1RUT3_9GAMM</name>
<reference evidence="3 4" key="1">
    <citation type="submission" date="2023-07" db="EMBL/GenBank/DDBJ databases">
        <title>Sorghum-associated microbial communities from plants grown in Nebraska, USA.</title>
        <authorList>
            <person name="Schachtman D."/>
        </authorList>
    </citation>
    <scope>NUCLEOTIDE SEQUENCE [LARGE SCALE GENOMIC DNA]</scope>
    <source>
        <strain evidence="3 4">BE107</strain>
    </source>
</reference>
<dbReference type="EMBL" id="JAVDTT010000002">
    <property type="protein sequence ID" value="MDR6842070.1"/>
    <property type="molecule type" value="Genomic_DNA"/>
</dbReference>
<evidence type="ECO:0000313" key="4">
    <source>
        <dbReference type="Proteomes" id="UP001254759"/>
    </source>
</evidence>
<feature type="compositionally biased region" description="Pro residues" evidence="1">
    <location>
        <begin position="64"/>
        <end position="84"/>
    </location>
</feature>
<gene>
    <name evidence="3" type="ORF">J2W94_002355</name>
</gene>
<feature type="region of interest" description="Disordered" evidence="1">
    <location>
        <begin position="49"/>
        <end position="88"/>
    </location>
</feature>
<evidence type="ECO:0008006" key="5">
    <source>
        <dbReference type="Google" id="ProtNLM"/>
    </source>
</evidence>
<keyword evidence="4" id="KW-1185">Reference proteome</keyword>
<comment type="caution">
    <text evidence="3">The sequence shown here is derived from an EMBL/GenBank/DDBJ whole genome shotgun (WGS) entry which is preliminary data.</text>
</comment>
<organism evidence="3 4">
    <name type="scientific">Pseudoxanthomonas sacheonensis</name>
    <dbReference type="NCBI Taxonomy" id="443615"/>
    <lineage>
        <taxon>Bacteria</taxon>
        <taxon>Pseudomonadati</taxon>
        <taxon>Pseudomonadota</taxon>
        <taxon>Gammaproteobacteria</taxon>
        <taxon>Lysobacterales</taxon>
        <taxon>Lysobacteraceae</taxon>
        <taxon>Pseudoxanthomonas</taxon>
    </lineage>
</organism>
<keyword evidence="2" id="KW-0732">Signal</keyword>
<sequence length="219" mass="24222">MPQLLRPSLLLLLLASMALPARLRAQEVTIYRCIGAAGKLTLRDSPCAKGETQEVRSMQRPKDPAPGAPPVAKAAPPPAPPPPREVQVIYRTPPRPMYECVTADGEQYTSDNGEGNPRSVPLWTLGYPMWSHRGGSGGGGTRPPDDRRPHLPGVIVPGGYTWVRDECHALPQQEVCSRLSDRRYEIIRRYNSALQSDQHRLELEQRGIDARIANDCGNY</sequence>
<evidence type="ECO:0000313" key="3">
    <source>
        <dbReference type="EMBL" id="MDR6842070.1"/>
    </source>
</evidence>
<protein>
    <recommendedName>
        <fullName evidence="5">DUF4124 domain-containing protein</fullName>
    </recommendedName>
</protein>
<feature type="chain" id="PRO_5045371083" description="DUF4124 domain-containing protein" evidence="2">
    <location>
        <begin position="26"/>
        <end position="219"/>
    </location>
</feature>
<feature type="signal peptide" evidence="2">
    <location>
        <begin position="1"/>
        <end position="25"/>
    </location>
</feature>
<evidence type="ECO:0000256" key="2">
    <source>
        <dbReference type="SAM" id="SignalP"/>
    </source>
</evidence>
<accession>A0ABU1RUT3</accession>
<evidence type="ECO:0000256" key="1">
    <source>
        <dbReference type="SAM" id="MobiDB-lite"/>
    </source>
</evidence>